<reference evidence="6 7" key="1">
    <citation type="journal article" date="2017" name="Genome Biol. Evol.">
        <title>Phytophthora megakarya and P. palmivora, closely related causal agents of cacao black pod rot, underwent increases in genome sizes and gene numbers by different mechanisms.</title>
        <authorList>
            <person name="Ali S.S."/>
            <person name="Shao J."/>
            <person name="Lary D.J."/>
            <person name="Kronmiller B."/>
            <person name="Shen D."/>
            <person name="Strem M.D."/>
            <person name="Amoako-Attah I."/>
            <person name="Akrofi A.Y."/>
            <person name="Begoude B.A."/>
            <person name="Ten Hoopen G.M."/>
            <person name="Coulibaly K."/>
            <person name="Kebe B.I."/>
            <person name="Melnick R.L."/>
            <person name="Guiltinan M.J."/>
            <person name="Tyler B.M."/>
            <person name="Meinhardt L.W."/>
            <person name="Bailey B.A."/>
        </authorList>
    </citation>
    <scope>NUCLEOTIDE SEQUENCE [LARGE SCALE GENOMIC DNA]</scope>
    <source>
        <strain evidence="7">sbr112.9</strain>
    </source>
</reference>
<dbReference type="GO" id="GO:0005634">
    <property type="term" value="C:nucleus"/>
    <property type="evidence" value="ECO:0007669"/>
    <property type="project" value="TreeGrafter"/>
</dbReference>
<evidence type="ECO:0000256" key="4">
    <source>
        <dbReference type="SAM" id="MobiDB-lite"/>
    </source>
</evidence>
<evidence type="ECO:0000259" key="5">
    <source>
        <dbReference type="PROSITE" id="PS51194"/>
    </source>
</evidence>
<dbReference type="EMBL" id="NCKW01020474">
    <property type="protein sequence ID" value="POM57856.1"/>
    <property type="molecule type" value="Genomic_DNA"/>
</dbReference>
<protein>
    <submittedName>
        <fullName evidence="6">F-box protein</fullName>
    </submittedName>
</protein>
<feature type="domain" description="Helicase C-terminal" evidence="5">
    <location>
        <begin position="314"/>
        <end position="463"/>
    </location>
</feature>
<dbReference type="SMART" id="SM00490">
    <property type="entry name" value="HELICc"/>
    <property type="match status" value="1"/>
</dbReference>
<dbReference type="Gene3D" id="3.40.50.300">
    <property type="entry name" value="P-loop containing nucleotide triphosphate hydrolases"/>
    <property type="match status" value="1"/>
</dbReference>
<dbReference type="PANTHER" id="PTHR45626:SF14">
    <property type="entry name" value="ATP-DEPENDENT DNA HELICASE (EUROFUNG)"/>
    <property type="match status" value="1"/>
</dbReference>
<dbReference type="PROSITE" id="PS51194">
    <property type="entry name" value="HELICASE_CTER"/>
    <property type="match status" value="1"/>
</dbReference>
<feature type="compositionally biased region" description="Basic and acidic residues" evidence="4">
    <location>
        <begin position="595"/>
        <end position="610"/>
    </location>
</feature>
<name>A0A2P4WX36_9STRA</name>
<dbReference type="GO" id="GO:0016787">
    <property type="term" value="F:hydrolase activity"/>
    <property type="evidence" value="ECO:0007669"/>
    <property type="project" value="UniProtKB-KW"/>
</dbReference>
<feature type="region of interest" description="Disordered" evidence="4">
    <location>
        <begin position="538"/>
        <end position="654"/>
    </location>
</feature>
<dbReference type="InterPro" id="IPR027417">
    <property type="entry name" value="P-loop_NTPase"/>
</dbReference>
<dbReference type="CDD" id="cd18793">
    <property type="entry name" value="SF2_C_SNF"/>
    <property type="match status" value="1"/>
</dbReference>
<evidence type="ECO:0000256" key="1">
    <source>
        <dbReference type="ARBA" id="ARBA00022741"/>
    </source>
</evidence>
<dbReference type="Proteomes" id="UP000237271">
    <property type="component" value="Unassembled WGS sequence"/>
</dbReference>
<dbReference type="InterPro" id="IPR049730">
    <property type="entry name" value="SNF2/RAD54-like_C"/>
</dbReference>
<keyword evidence="2" id="KW-0378">Hydrolase</keyword>
<feature type="compositionally biased region" description="Polar residues" evidence="4">
    <location>
        <begin position="538"/>
        <end position="574"/>
    </location>
</feature>
<accession>A0A2P4WX36</accession>
<gene>
    <name evidence="6" type="ORF">PHPALM_37579</name>
</gene>
<dbReference type="Pfam" id="PF00271">
    <property type="entry name" value="Helicase_C"/>
    <property type="match status" value="1"/>
</dbReference>
<keyword evidence="3" id="KW-0067">ATP-binding</keyword>
<evidence type="ECO:0000313" key="7">
    <source>
        <dbReference type="Proteomes" id="UP000237271"/>
    </source>
</evidence>
<dbReference type="Pfam" id="PF00176">
    <property type="entry name" value="SNF2-rel_dom"/>
    <property type="match status" value="1"/>
</dbReference>
<dbReference type="PANTHER" id="PTHR45626">
    <property type="entry name" value="TRANSCRIPTION TERMINATION FACTOR 2-RELATED"/>
    <property type="match status" value="1"/>
</dbReference>
<feature type="region of interest" description="Disordered" evidence="4">
    <location>
        <begin position="263"/>
        <end position="287"/>
    </location>
</feature>
<keyword evidence="7" id="KW-1185">Reference proteome</keyword>
<comment type="caution">
    <text evidence="6">The sequence shown here is derived from an EMBL/GenBank/DDBJ whole genome shotgun (WGS) entry which is preliminary data.</text>
</comment>
<dbReference type="GO" id="GO:0005524">
    <property type="term" value="F:ATP binding"/>
    <property type="evidence" value="ECO:0007669"/>
    <property type="project" value="UniProtKB-KW"/>
</dbReference>
<proteinExistence type="predicted"/>
<dbReference type="InterPro" id="IPR000330">
    <property type="entry name" value="SNF2_N"/>
</dbReference>
<sequence>MTGTPSPNTLQSADLQYIHGLLVFLRNQPYGRPDGYAWSKAIARPFERNEVIGFYRLQHLLSRIMIRHTKDSIRDILPYPIRHTVVVDPTPSELKLYNAIAEYVQASLVITSIDLPRYSDSQNRDTPAQVHPDSLLHRKNRSAAGHLENDLTLAVMGGYAIEWTVKKKRKNDTISKLRSFEVEESRMSTVIEYLNGMYKKTKTKCRECGFKRRFLMVLPCGHLCCAHCVEDIKKELGPSCCLCHKSYCRNGFKALQPGIHAEAPEDNDQRRKKVSVNKKRKRAGTKNKKTVRLVNYKRDFWKIESSKIFYMATRIRELMKEFARPSRGQQDELKVIIFSQHRESIWRTKVAFTQLDIPTADFIALINPQQRIKNLEEFRSNSDVHVLLLSNLGSHGLDLSFVTHIFLLEEIWDKSVEQQVISRAHRMGARHSVVVEQLWMRGTVECQLTSSNKQLFKSERSVEDSGSVQKQPTREEVQEASSADKSSFQQLKINYILSNLRMLGGEMAGKDSEVRFSVLDESEHTIRQGVHTISESGDVTTVSTMRTPSEPVTSGTRVRPTHPQSCTVSTTGTSRRPKRKPTFAEVIVIDDSSSDEEHKKENDSEDEFRVPRQHFSRVKQESTNEDTGAVKAAQQHTIRVKQEPIYIDEDTESE</sequence>
<evidence type="ECO:0000256" key="2">
    <source>
        <dbReference type="ARBA" id="ARBA00022801"/>
    </source>
</evidence>
<dbReference type="InterPro" id="IPR001650">
    <property type="entry name" value="Helicase_C-like"/>
</dbReference>
<feature type="compositionally biased region" description="Basic residues" evidence="4">
    <location>
        <begin position="270"/>
        <end position="287"/>
    </location>
</feature>
<evidence type="ECO:0000256" key="3">
    <source>
        <dbReference type="ARBA" id="ARBA00022840"/>
    </source>
</evidence>
<organism evidence="6 7">
    <name type="scientific">Phytophthora palmivora</name>
    <dbReference type="NCBI Taxonomy" id="4796"/>
    <lineage>
        <taxon>Eukaryota</taxon>
        <taxon>Sar</taxon>
        <taxon>Stramenopiles</taxon>
        <taxon>Oomycota</taxon>
        <taxon>Peronosporomycetes</taxon>
        <taxon>Peronosporales</taxon>
        <taxon>Peronosporaceae</taxon>
        <taxon>Phytophthora</taxon>
    </lineage>
</organism>
<dbReference type="InterPro" id="IPR050628">
    <property type="entry name" value="SNF2_RAD54_helicase_TF"/>
</dbReference>
<dbReference type="OrthoDB" id="448448at2759"/>
<dbReference type="SUPFAM" id="SSF52540">
    <property type="entry name" value="P-loop containing nucleoside triphosphate hydrolases"/>
    <property type="match status" value="1"/>
</dbReference>
<dbReference type="GO" id="GO:0006281">
    <property type="term" value="P:DNA repair"/>
    <property type="evidence" value="ECO:0007669"/>
    <property type="project" value="TreeGrafter"/>
</dbReference>
<feature type="region of interest" description="Disordered" evidence="4">
    <location>
        <begin position="459"/>
        <end position="483"/>
    </location>
</feature>
<dbReference type="AlphaFoldDB" id="A0A2P4WX36"/>
<evidence type="ECO:0000313" key="6">
    <source>
        <dbReference type="EMBL" id="POM57856.1"/>
    </source>
</evidence>
<dbReference type="GO" id="GO:0008094">
    <property type="term" value="F:ATP-dependent activity, acting on DNA"/>
    <property type="evidence" value="ECO:0007669"/>
    <property type="project" value="TreeGrafter"/>
</dbReference>
<dbReference type="CDD" id="cd16449">
    <property type="entry name" value="RING-HC"/>
    <property type="match status" value="1"/>
</dbReference>
<keyword evidence="1" id="KW-0547">Nucleotide-binding</keyword>